<feature type="compositionally biased region" description="Polar residues" evidence="1">
    <location>
        <begin position="31"/>
        <end position="50"/>
    </location>
</feature>
<name>A0A369ZQE9_9PAST</name>
<keyword evidence="3" id="KW-0449">Lipoprotein</keyword>
<sequence length="214" mass="23379">MTKLKTLSAIALLSALLTACDKPVETTSNVVNTAPAAQTETKPETAPSNQEKTEVNAEEKTAEVVDAGAEDYKKFREWQKTQEQGIENAITAEVEKLGDKAKDEKLLRDAMNRALLAQSDAIKQSADTLQITDEKVKQLKEKSLEALALGIQLMAEGEKVAQQPTEASHKIFSELQAKLDQVAKEGKALEAELIKKYEAAPEQKAVIESTTENK</sequence>
<evidence type="ECO:0000256" key="1">
    <source>
        <dbReference type="SAM" id="MobiDB-lite"/>
    </source>
</evidence>
<gene>
    <name evidence="3" type="ORF">DPV92_01350</name>
</gene>
<keyword evidence="2" id="KW-0732">Signal</keyword>
<evidence type="ECO:0000313" key="3">
    <source>
        <dbReference type="EMBL" id="RDF11846.1"/>
    </source>
</evidence>
<comment type="caution">
    <text evidence="3">The sequence shown here is derived from an EMBL/GenBank/DDBJ whole genome shotgun (WGS) entry which is preliminary data.</text>
</comment>
<dbReference type="AlphaFoldDB" id="A0A369ZQE9"/>
<protein>
    <submittedName>
        <fullName evidence="3">Lipoprotein Hlp</fullName>
    </submittedName>
</protein>
<evidence type="ECO:0000256" key="2">
    <source>
        <dbReference type="SAM" id="SignalP"/>
    </source>
</evidence>
<organism evidence="3 4">
    <name type="scientific">Haemophilus paraphrohaemolyticus</name>
    <dbReference type="NCBI Taxonomy" id="736"/>
    <lineage>
        <taxon>Bacteria</taxon>
        <taxon>Pseudomonadati</taxon>
        <taxon>Pseudomonadota</taxon>
        <taxon>Gammaproteobacteria</taxon>
        <taxon>Pasteurellales</taxon>
        <taxon>Pasteurellaceae</taxon>
        <taxon>Haemophilus</taxon>
    </lineage>
</organism>
<feature type="chain" id="PRO_5017010132" evidence="2">
    <location>
        <begin position="20"/>
        <end position="214"/>
    </location>
</feature>
<proteinExistence type="predicted"/>
<evidence type="ECO:0000313" key="4">
    <source>
        <dbReference type="Proteomes" id="UP000253945"/>
    </source>
</evidence>
<reference evidence="3 4" key="1">
    <citation type="submission" date="2018-05" db="EMBL/GenBank/DDBJ databases">
        <title>Draft Genome Sequences for a Diverse set of 7 Haemophilus Species.</title>
        <authorList>
            <person name="Nichols M."/>
            <person name="Topaz N."/>
            <person name="Wang X."/>
            <person name="Wang X."/>
            <person name="Boxrud D."/>
        </authorList>
    </citation>
    <scope>NUCLEOTIDE SEQUENCE [LARGE SCALE GENOMIC DNA]</scope>
    <source>
        <strain evidence="3 4">C2014016342</strain>
    </source>
</reference>
<feature type="region of interest" description="Disordered" evidence="1">
    <location>
        <begin position="31"/>
        <end position="60"/>
    </location>
</feature>
<keyword evidence="4" id="KW-1185">Reference proteome</keyword>
<feature type="compositionally biased region" description="Basic and acidic residues" evidence="1">
    <location>
        <begin position="51"/>
        <end position="60"/>
    </location>
</feature>
<dbReference type="PROSITE" id="PS51257">
    <property type="entry name" value="PROKAR_LIPOPROTEIN"/>
    <property type="match status" value="1"/>
</dbReference>
<dbReference type="Proteomes" id="UP000253945">
    <property type="component" value="Unassembled WGS sequence"/>
</dbReference>
<accession>A0A369ZQE9</accession>
<dbReference type="RefSeq" id="WP_111353313.1">
    <property type="nucleotide sequence ID" value="NZ_QEQF01000001.1"/>
</dbReference>
<feature type="signal peptide" evidence="2">
    <location>
        <begin position="1"/>
        <end position="19"/>
    </location>
</feature>
<dbReference type="EMBL" id="QEQF01000001">
    <property type="protein sequence ID" value="RDF11846.1"/>
    <property type="molecule type" value="Genomic_DNA"/>
</dbReference>